<proteinExistence type="predicted"/>
<evidence type="ECO:0000259" key="1">
    <source>
        <dbReference type="Pfam" id="PF12146"/>
    </source>
</evidence>
<dbReference type="Gene3D" id="3.40.50.1820">
    <property type="entry name" value="alpha/beta hydrolase"/>
    <property type="match status" value="1"/>
</dbReference>
<evidence type="ECO:0000313" key="3">
    <source>
        <dbReference type="Proteomes" id="UP001530293"/>
    </source>
</evidence>
<dbReference type="InterPro" id="IPR051044">
    <property type="entry name" value="MAG_DAG_Lipase"/>
</dbReference>
<dbReference type="PANTHER" id="PTHR11614">
    <property type="entry name" value="PHOSPHOLIPASE-RELATED"/>
    <property type="match status" value="1"/>
</dbReference>
<protein>
    <recommendedName>
        <fullName evidence="1">Serine aminopeptidase S33 domain-containing protein</fullName>
    </recommendedName>
</protein>
<accession>A0ABD3MAI7</accession>
<dbReference type="InterPro" id="IPR029058">
    <property type="entry name" value="AB_hydrolase_fold"/>
</dbReference>
<evidence type="ECO:0000313" key="2">
    <source>
        <dbReference type="EMBL" id="KAL3760798.1"/>
    </source>
</evidence>
<dbReference type="EMBL" id="JALLBG020000171">
    <property type="protein sequence ID" value="KAL3760798.1"/>
    <property type="molecule type" value="Genomic_DNA"/>
</dbReference>
<gene>
    <name evidence="2" type="ORF">ACHAWU_007864</name>
</gene>
<comment type="caution">
    <text evidence="2">The sequence shown here is derived from an EMBL/GenBank/DDBJ whole genome shotgun (WGS) entry which is preliminary data.</text>
</comment>
<dbReference type="SUPFAM" id="SSF53474">
    <property type="entry name" value="alpha/beta-Hydrolases"/>
    <property type="match status" value="1"/>
</dbReference>
<dbReference type="InterPro" id="IPR022742">
    <property type="entry name" value="Hydrolase_4"/>
</dbReference>
<feature type="domain" description="Serine aminopeptidase S33" evidence="1">
    <location>
        <begin position="29"/>
        <end position="271"/>
    </location>
</feature>
<dbReference type="Proteomes" id="UP001530293">
    <property type="component" value="Unassembled WGS sequence"/>
</dbReference>
<reference evidence="2 3" key="1">
    <citation type="submission" date="2024-10" db="EMBL/GenBank/DDBJ databases">
        <title>Updated reference genomes for cyclostephanoid diatoms.</title>
        <authorList>
            <person name="Roberts W.R."/>
            <person name="Alverson A.J."/>
        </authorList>
    </citation>
    <scope>NUCLEOTIDE SEQUENCE [LARGE SCALE GENOMIC DNA]</scope>
    <source>
        <strain evidence="2 3">AJA232-27</strain>
    </source>
</reference>
<name>A0ABD3MAI7_9STRA</name>
<sequence length="291" mass="31608">MTTQPQISTLLTRGIECASYKWIPVDGAQIRGVAVVYHGFGAHSRYPTVHYASSLLAKNGFVVYAMDLPGHGASPGVRGLLTGVDHLVEDGLAIAKHAIADSSMMKSNVELPLFLVGSSMGGAIALSVAKKMSDKIKGVVMLAPMLSLNVGSAARTALWFLSMIVPEMPLIPSSATNSERQYRDVGRRDECDKDTLTYKGKMRPQSALTCIEMTDHIQQSFHEIDVPFLCMIADEDVVVDNSISEMFMTKSPSKDKTMKSYAALHGLLCEPSSLLEVIEADLAQWLLSRCP</sequence>
<keyword evidence="3" id="KW-1185">Reference proteome</keyword>
<dbReference type="Pfam" id="PF12146">
    <property type="entry name" value="Hydrolase_4"/>
    <property type="match status" value="1"/>
</dbReference>
<dbReference type="AlphaFoldDB" id="A0ABD3MAI7"/>
<organism evidence="2 3">
    <name type="scientific">Discostella pseudostelligera</name>
    <dbReference type="NCBI Taxonomy" id="259834"/>
    <lineage>
        <taxon>Eukaryota</taxon>
        <taxon>Sar</taxon>
        <taxon>Stramenopiles</taxon>
        <taxon>Ochrophyta</taxon>
        <taxon>Bacillariophyta</taxon>
        <taxon>Coscinodiscophyceae</taxon>
        <taxon>Thalassiosirophycidae</taxon>
        <taxon>Stephanodiscales</taxon>
        <taxon>Stephanodiscaceae</taxon>
        <taxon>Discostella</taxon>
    </lineage>
</organism>